<evidence type="ECO:0000313" key="2">
    <source>
        <dbReference type="EMBL" id="KAK6971315.1"/>
    </source>
</evidence>
<name>A0AAV9Z478_9AGAR</name>
<gene>
    <name evidence="2" type="ORF">R3P38DRAFT_3298087</name>
</gene>
<feature type="compositionally biased region" description="Low complexity" evidence="1">
    <location>
        <begin position="362"/>
        <end position="382"/>
    </location>
</feature>
<evidence type="ECO:0008006" key="4">
    <source>
        <dbReference type="Google" id="ProtNLM"/>
    </source>
</evidence>
<dbReference type="AlphaFoldDB" id="A0AAV9Z478"/>
<feature type="region of interest" description="Disordered" evidence="1">
    <location>
        <begin position="412"/>
        <end position="436"/>
    </location>
</feature>
<reference evidence="2 3" key="1">
    <citation type="journal article" date="2024" name="J Genomics">
        <title>Draft genome sequencing and assembly of Favolaschia claudopus CIRM-BRFM 2984 isolated from oak limbs.</title>
        <authorList>
            <person name="Navarro D."/>
            <person name="Drula E."/>
            <person name="Chaduli D."/>
            <person name="Cazenave R."/>
            <person name="Ahrendt S."/>
            <person name="Wang J."/>
            <person name="Lipzen A."/>
            <person name="Daum C."/>
            <person name="Barry K."/>
            <person name="Grigoriev I.V."/>
            <person name="Favel A."/>
            <person name="Rosso M.N."/>
            <person name="Martin F."/>
        </authorList>
    </citation>
    <scope>NUCLEOTIDE SEQUENCE [LARGE SCALE GENOMIC DNA]</scope>
    <source>
        <strain evidence="2 3">CIRM-BRFM 2984</strain>
    </source>
</reference>
<comment type="caution">
    <text evidence="2">The sequence shown here is derived from an EMBL/GenBank/DDBJ whole genome shotgun (WGS) entry which is preliminary data.</text>
</comment>
<dbReference type="EMBL" id="JAWWNJ010000215">
    <property type="protein sequence ID" value="KAK6971315.1"/>
    <property type="molecule type" value="Genomic_DNA"/>
</dbReference>
<feature type="region of interest" description="Disordered" evidence="1">
    <location>
        <begin position="330"/>
        <end position="392"/>
    </location>
</feature>
<keyword evidence="3" id="KW-1185">Reference proteome</keyword>
<feature type="compositionally biased region" description="Pro residues" evidence="1">
    <location>
        <begin position="102"/>
        <end position="129"/>
    </location>
</feature>
<accession>A0AAV9Z478</accession>
<dbReference type="Proteomes" id="UP001362999">
    <property type="component" value="Unassembled WGS sequence"/>
</dbReference>
<organism evidence="2 3">
    <name type="scientific">Favolaschia claudopus</name>
    <dbReference type="NCBI Taxonomy" id="2862362"/>
    <lineage>
        <taxon>Eukaryota</taxon>
        <taxon>Fungi</taxon>
        <taxon>Dikarya</taxon>
        <taxon>Basidiomycota</taxon>
        <taxon>Agaricomycotina</taxon>
        <taxon>Agaricomycetes</taxon>
        <taxon>Agaricomycetidae</taxon>
        <taxon>Agaricales</taxon>
        <taxon>Marasmiineae</taxon>
        <taxon>Mycenaceae</taxon>
        <taxon>Favolaschia</taxon>
    </lineage>
</organism>
<feature type="region of interest" description="Disordered" evidence="1">
    <location>
        <begin position="67"/>
        <end position="198"/>
    </location>
</feature>
<evidence type="ECO:0000256" key="1">
    <source>
        <dbReference type="SAM" id="MobiDB-lite"/>
    </source>
</evidence>
<evidence type="ECO:0000313" key="3">
    <source>
        <dbReference type="Proteomes" id="UP001362999"/>
    </source>
</evidence>
<feature type="compositionally biased region" description="Pro residues" evidence="1">
    <location>
        <begin position="78"/>
        <end position="88"/>
    </location>
</feature>
<feature type="compositionally biased region" description="Pro residues" evidence="1">
    <location>
        <begin position="167"/>
        <end position="182"/>
    </location>
</feature>
<sequence>MASYPHEFINCPGIPHRGIVCTNRIPPVLICSGRNEPYHRDLRFNACDECGHFKWLDPELWAAAERRKSQGPAYGAPPDLPPNNPPSPNFTLDPALAYPPSQYLPPPPSQLPALPPSQLYPPPPPPSQPRIPSSSASLARPVPSQSSRKGQRLQVHQPSPSKLDSPSLPPDDPTALSRPPPIFSYQDQPPAAVPSTQPKVYKTSMSTEFAKQYNANHEAHAQRKAAEQLRREQEKQYEHQIRVYFWTKDGDEPQSAREQGIATWPKLNLINHPKLLQKLALTDGNEIDIYDFDSGCFSREDIDHVLEVPRSKTLLMRHVGVRDCPQLDDFINKHRPAAPSTAGTRRAPISNKRRPSTDICPSSLKASKLSHHSGPLPRSTSPPSTPPSLLPSSPGALVVIVTSSIDPCVFPDAPLPLPPTQTQSTQSPPDPDTLWESGQVLNNGVGTWPDNIYARDMAAAFRMVIPKSELSVSDRFKTVFQTSHFPKGAWYQQVRAWKGSEQGERDAAALLPRTSAGLWTAWRAKSTGWASVSEQKRR</sequence>
<proteinExistence type="predicted"/>
<protein>
    <recommendedName>
        <fullName evidence="4">Zinc finger GRF-type domain-containing protein</fullName>
    </recommendedName>
</protein>